<keyword evidence="2" id="KW-1185">Reference proteome</keyword>
<dbReference type="InterPro" id="IPR029058">
    <property type="entry name" value="AB_hydrolase_fold"/>
</dbReference>
<dbReference type="OrthoDB" id="3040244at2759"/>
<protein>
    <submittedName>
        <fullName evidence="1">Unplaced genomic scaffold SPHSTscaffold_141, whole genome shotgun sequence</fullName>
    </submittedName>
</protein>
<organism evidence="1 2">
    <name type="scientific">Sphaerobolus stellatus (strain SS14)</name>
    <dbReference type="NCBI Taxonomy" id="990650"/>
    <lineage>
        <taxon>Eukaryota</taxon>
        <taxon>Fungi</taxon>
        <taxon>Dikarya</taxon>
        <taxon>Basidiomycota</taxon>
        <taxon>Agaricomycotina</taxon>
        <taxon>Agaricomycetes</taxon>
        <taxon>Phallomycetidae</taxon>
        <taxon>Geastrales</taxon>
        <taxon>Sphaerobolaceae</taxon>
        <taxon>Sphaerobolus</taxon>
    </lineage>
</organism>
<name>A0A0C9V767_SPHS4</name>
<evidence type="ECO:0000313" key="2">
    <source>
        <dbReference type="Proteomes" id="UP000054279"/>
    </source>
</evidence>
<sequence>MTVIKNAGLGTFGQKWASEVGLASLIFDYRFFGNSGGEPRNLLDLEKQLEDFRADDDMIPVAIGHSIARDAPETPGGHFDIMEGGKAIDLNIEAQLEFLRGIVGYN</sequence>
<dbReference type="Gene3D" id="3.40.50.1820">
    <property type="entry name" value="alpha/beta hydrolase"/>
    <property type="match status" value="1"/>
</dbReference>
<reference evidence="1 2" key="1">
    <citation type="submission" date="2014-06" db="EMBL/GenBank/DDBJ databases">
        <title>Evolutionary Origins and Diversification of the Mycorrhizal Mutualists.</title>
        <authorList>
            <consortium name="DOE Joint Genome Institute"/>
            <consortium name="Mycorrhizal Genomics Consortium"/>
            <person name="Kohler A."/>
            <person name="Kuo A."/>
            <person name="Nagy L.G."/>
            <person name="Floudas D."/>
            <person name="Copeland A."/>
            <person name="Barry K.W."/>
            <person name="Cichocki N."/>
            <person name="Veneault-Fourrey C."/>
            <person name="LaButti K."/>
            <person name="Lindquist E.A."/>
            <person name="Lipzen A."/>
            <person name="Lundell T."/>
            <person name="Morin E."/>
            <person name="Murat C."/>
            <person name="Riley R."/>
            <person name="Ohm R."/>
            <person name="Sun H."/>
            <person name="Tunlid A."/>
            <person name="Henrissat B."/>
            <person name="Grigoriev I.V."/>
            <person name="Hibbett D.S."/>
            <person name="Martin F."/>
        </authorList>
    </citation>
    <scope>NUCLEOTIDE SEQUENCE [LARGE SCALE GENOMIC DNA]</scope>
    <source>
        <strain evidence="1 2">SS14</strain>
    </source>
</reference>
<evidence type="ECO:0000313" key="1">
    <source>
        <dbReference type="EMBL" id="KIJ33196.1"/>
    </source>
</evidence>
<dbReference type="Proteomes" id="UP000054279">
    <property type="component" value="Unassembled WGS sequence"/>
</dbReference>
<accession>A0A0C9V767</accession>
<proteinExistence type="predicted"/>
<dbReference type="EMBL" id="KN837216">
    <property type="protein sequence ID" value="KIJ33196.1"/>
    <property type="molecule type" value="Genomic_DNA"/>
</dbReference>
<dbReference type="HOGENOM" id="CLU_2224851_0_0_1"/>
<gene>
    <name evidence="1" type="ORF">M422DRAFT_264913</name>
</gene>
<dbReference type="AlphaFoldDB" id="A0A0C9V767"/>